<dbReference type="Pfam" id="PF01429">
    <property type="entry name" value="MBD"/>
    <property type="match status" value="2"/>
</dbReference>
<dbReference type="PANTHER" id="PTHR34067">
    <property type="entry name" value="OS04G0193200 PROTEIN"/>
    <property type="match status" value="1"/>
</dbReference>
<evidence type="ECO:0000256" key="6">
    <source>
        <dbReference type="SAM" id="MobiDB-lite"/>
    </source>
</evidence>
<feature type="region of interest" description="Disordered" evidence="6">
    <location>
        <begin position="121"/>
        <end position="143"/>
    </location>
</feature>
<name>A0AAD4J6G8_PERFH</name>
<evidence type="ECO:0000313" key="8">
    <source>
        <dbReference type="EMBL" id="KAH6828103.1"/>
    </source>
</evidence>
<keyword evidence="2" id="KW-0805">Transcription regulation</keyword>
<dbReference type="Proteomes" id="UP001190926">
    <property type="component" value="Unassembled WGS sequence"/>
</dbReference>
<keyword evidence="9" id="KW-1185">Reference proteome</keyword>
<gene>
    <name evidence="8" type="ORF">C2S53_014944</name>
</gene>
<dbReference type="PANTHER" id="PTHR34067:SF22">
    <property type="entry name" value="METHYL-CPG-BINDING DOMAIN-CONTAINING PROTEIN 13-LIKE"/>
    <property type="match status" value="1"/>
</dbReference>
<dbReference type="GO" id="GO:0005634">
    <property type="term" value="C:nucleus"/>
    <property type="evidence" value="ECO:0007669"/>
    <property type="project" value="UniProtKB-SubCell"/>
</dbReference>
<dbReference type="SUPFAM" id="SSF54171">
    <property type="entry name" value="DNA-binding domain"/>
    <property type="match status" value="2"/>
</dbReference>
<evidence type="ECO:0000256" key="2">
    <source>
        <dbReference type="ARBA" id="ARBA00023015"/>
    </source>
</evidence>
<dbReference type="InterPro" id="IPR038945">
    <property type="entry name" value="MBD13-like"/>
</dbReference>
<feature type="compositionally biased region" description="Basic and acidic residues" evidence="6">
    <location>
        <begin position="121"/>
        <end position="139"/>
    </location>
</feature>
<organism evidence="8 9">
    <name type="scientific">Perilla frutescens var. hirtella</name>
    <name type="common">Perilla citriodora</name>
    <name type="synonym">Perilla setoyensis</name>
    <dbReference type="NCBI Taxonomy" id="608512"/>
    <lineage>
        <taxon>Eukaryota</taxon>
        <taxon>Viridiplantae</taxon>
        <taxon>Streptophyta</taxon>
        <taxon>Embryophyta</taxon>
        <taxon>Tracheophyta</taxon>
        <taxon>Spermatophyta</taxon>
        <taxon>Magnoliopsida</taxon>
        <taxon>eudicotyledons</taxon>
        <taxon>Gunneridae</taxon>
        <taxon>Pentapetalae</taxon>
        <taxon>asterids</taxon>
        <taxon>lamiids</taxon>
        <taxon>Lamiales</taxon>
        <taxon>Lamiaceae</taxon>
        <taxon>Nepetoideae</taxon>
        <taxon>Elsholtzieae</taxon>
        <taxon>Perilla</taxon>
    </lineage>
</organism>
<dbReference type="InterPro" id="IPR001739">
    <property type="entry name" value="Methyl_CpG_DNA-bd"/>
</dbReference>
<feature type="domain" description="MBD" evidence="7">
    <location>
        <begin position="1"/>
        <end position="62"/>
    </location>
</feature>
<feature type="compositionally biased region" description="Basic and acidic residues" evidence="6">
    <location>
        <begin position="186"/>
        <end position="200"/>
    </location>
</feature>
<feature type="region of interest" description="Disordered" evidence="6">
    <location>
        <begin position="275"/>
        <end position="308"/>
    </location>
</feature>
<protein>
    <recommendedName>
        <fullName evidence="7">MBD domain-containing protein</fullName>
    </recommendedName>
</protein>
<keyword evidence="4" id="KW-0804">Transcription</keyword>
<dbReference type="GO" id="GO:0003677">
    <property type="term" value="F:DNA binding"/>
    <property type="evidence" value="ECO:0007669"/>
    <property type="project" value="UniProtKB-KW"/>
</dbReference>
<comment type="caution">
    <text evidence="8">The sequence shown here is derived from an EMBL/GenBank/DDBJ whole genome shotgun (WGS) entry which is preliminary data.</text>
</comment>
<evidence type="ECO:0000256" key="5">
    <source>
        <dbReference type="ARBA" id="ARBA00023242"/>
    </source>
</evidence>
<accession>A0AAD4J6G8</accession>
<reference evidence="8 9" key="1">
    <citation type="journal article" date="2021" name="Nat. Commun.">
        <title>Incipient diploidization of the medicinal plant Perilla within 10,000 years.</title>
        <authorList>
            <person name="Zhang Y."/>
            <person name="Shen Q."/>
            <person name="Leng L."/>
            <person name="Zhang D."/>
            <person name="Chen S."/>
            <person name="Shi Y."/>
            <person name="Ning Z."/>
            <person name="Chen S."/>
        </authorList>
    </citation>
    <scope>NUCLEOTIDE SEQUENCE [LARGE SCALE GENOMIC DNA]</scope>
    <source>
        <strain evidence="9">cv. PC099</strain>
    </source>
</reference>
<keyword evidence="5" id="KW-0539">Nucleus</keyword>
<dbReference type="PROSITE" id="PS50982">
    <property type="entry name" value="MBD"/>
    <property type="match status" value="2"/>
</dbReference>
<dbReference type="AlphaFoldDB" id="A0AAD4J6G8"/>
<sequence>MDGEHPEWLPVDWKVCVRVRVSGKKDKYYVNPSNDRKFNSKPEVLRYLQNAEKDLKLRKLNKVDTEKGVAERLPSGWIKETRITRKGGKTRRNLCYIDPVDGRHFSSLQEVKRYLETKNSGKAECNEDDSDHPSEELGDHCISPTAGAEGFKLIDEKVDETPSGNVKSGAAVENINPPETDASGQIRKEDDSKAEDQQQEKKRKKHSKWMNGLPRRSSKRLARVEADPPLEVKSCSRAAGARLSDKAGFDTKEAIEKSKLSGKTEVIITSENFDKQEKASTSSPLGDLSSAEDHECASADLKEDEKNDKNINSSLNNLFMDPCIEFAIKTLTGAIPLQDVNKILDGPVASPAQASTSSSVPPSSDIWADPCFEFAVKTLTSEIPMEDDGSHFQISFKQPLSSSGATGCNTTVK</sequence>
<feature type="domain" description="MBD" evidence="7">
    <location>
        <begin position="63"/>
        <end position="137"/>
    </location>
</feature>
<feature type="compositionally biased region" description="Basic and acidic residues" evidence="6">
    <location>
        <begin position="291"/>
        <end position="308"/>
    </location>
</feature>
<proteinExistence type="predicted"/>
<dbReference type="EMBL" id="SDAM02000131">
    <property type="protein sequence ID" value="KAH6828103.1"/>
    <property type="molecule type" value="Genomic_DNA"/>
</dbReference>
<comment type="subcellular location">
    <subcellularLocation>
        <location evidence="1">Nucleus</location>
    </subcellularLocation>
</comment>
<evidence type="ECO:0000259" key="7">
    <source>
        <dbReference type="PROSITE" id="PS50982"/>
    </source>
</evidence>
<feature type="region of interest" description="Disordered" evidence="6">
    <location>
        <begin position="159"/>
        <end position="220"/>
    </location>
</feature>
<evidence type="ECO:0000256" key="3">
    <source>
        <dbReference type="ARBA" id="ARBA00023125"/>
    </source>
</evidence>
<dbReference type="Gene3D" id="3.30.890.10">
    <property type="entry name" value="Methyl-cpg-binding Protein 2, Chain A"/>
    <property type="match status" value="2"/>
</dbReference>
<evidence type="ECO:0000256" key="1">
    <source>
        <dbReference type="ARBA" id="ARBA00004123"/>
    </source>
</evidence>
<keyword evidence="3" id="KW-0238">DNA-binding</keyword>
<evidence type="ECO:0000256" key="4">
    <source>
        <dbReference type="ARBA" id="ARBA00023163"/>
    </source>
</evidence>
<dbReference type="InterPro" id="IPR016177">
    <property type="entry name" value="DNA-bd_dom_sf"/>
</dbReference>
<evidence type="ECO:0000313" key="9">
    <source>
        <dbReference type="Proteomes" id="UP001190926"/>
    </source>
</evidence>